<dbReference type="Pfam" id="PF00331">
    <property type="entry name" value="Glyco_hydro_10"/>
    <property type="match status" value="1"/>
</dbReference>
<evidence type="ECO:0000256" key="1">
    <source>
        <dbReference type="ARBA" id="ARBA00022801"/>
    </source>
</evidence>
<evidence type="ECO:0000256" key="3">
    <source>
        <dbReference type="ARBA" id="ARBA00023326"/>
    </source>
</evidence>
<dbReference type="PROSITE" id="PS51257">
    <property type="entry name" value="PROKAR_LIPOPROTEIN"/>
    <property type="match status" value="1"/>
</dbReference>
<reference evidence="5" key="1">
    <citation type="submission" date="2019-08" db="EMBL/GenBank/DDBJ databases">
        <authorList>
            <person name="Kucharzyk K."/>
            <person name="Murdoch R.W."/>
            <person name="Higgins S."/>
            <person name="Loffler F."/>
        </authorList>
    </citation>
    <scope>NUCLEOTIDE SEQUENCE</scope>
</reference>
<dbReference type="InterPro" id="IPR001000">
    <property type="entry name" value="GH10_dom"/>
</dbReference>
<gene>
    <name evidence="5" type="ORF">SDC9_59456</name>
</gene>
<dbReference type="GO" id="GO:0004553">
    <property type="term" value="F:hydrolase activity, hydrolyzing O-glycosyl compounds"/>
    <property type="evidence" value="ECO:0007669"/>
    <property type="project" value="InterPro"/>
</dbReference>
<dbReference type="Gene3D" id="3.20.20.80">
    <property type="entry name" value="Glycosidases"/>
    <property type="match status" value="1"/>
</dbReference>
<organism evidence="5">
    <name type="scientific">bioreactor metagenome</name>
    <dbReference type="NCBI Taxonomy" id="1076179"/>
    <lineage>
        <taxon>unclassified sequences</taxon>
        <taxon>metagenomes</taxon>
        <taxon>ecological metagenomes</taxon>
    </lineage>
</organism>
<comment type="caution">
    <text evidence="5">The sequence shown here is derived from an EMBL/GenBank/DDBJ whole genome shotgun (WGS) entry which is preliminary data.</text>
</comment>
<evidence type="ECO:0000313" key="5">
    <source>
        <dbReference type="EMBL" id="MPM13101.1"/>
    </source>
</evidence>
<keyword evidence="1" id="KW-0378">Hydrolase</keyword>
<proteinExistence type="predicted"/>
<protein>
    <recommendedName>
        <fullName evidence="4">GH10 domain-containing protein</fullName>
    </recommendedName>
</protein>
<keyword evidence="2" id="KW-0119">Carbohydrate metabolism</keyword>
<dbReference type="InterPro" id="IPR017853">
    <property type="entry name" value="GH"/>
</dbReference>
<dbReference type="SUPFAM" id="SSF51445">
    <property type="entry name" value="(Trans)glycosidases"/>
    <property type="match status" value="1"/>
</dbReference>
<keyword evidence="3" id="KW-0624">Polysaccharide degradation</keyword>
<evidence type="ECO:0000259" key="4">
    <source>
        <dbReference type="SMART" id="SM00633"/>
    </source>
</evidence>
<dbReference type="Gene3D" id="2.30.30.40">
    <property type="entry name" value="SH3 Domains"/>
    <property type="match status" value="1"/>
</dbReference>
<dbReference type="GO" id="GO:0000272">
    <property type="term" value="P:polysaccharide catabolic process"/>
    <property type="evidence" value="ECO:0007669"/>
    <property type="project" value="UniProtKB-KW"/>
</dbReference>
<dbReference type="AlphaFoldDB" id="A0A644XBG1"/>
<evidence type="ECO:0000256" key="2">
    <source>
        <dbReference type="ARBA" id="ARBA00023277"/>
    </source>
</evidence>
<dbReference type="EMBL" id="VSSQ01002067">
    <property type="protein sequence ID" value="MPM13101.1"/>
    <property type="molecule type" value="Genomic_DNA"/>
</dbReference>
<feature type="domain" description="GH10" evidence="4">
    <location>
        <begin position="442"/>
        <end position="741"/>
    </location>
</feature>
<name>A0A644XBG1_9ZZZZ</name>
<dbReference type="SMART" id="SM00633">
    <property type="entry name" value="Glyco_10"/>
    <property type="match status" value="1"/>
</dbReference>
<sequence length="746" mass="83027">MKTRPFISIILLINFLVSCAPRTALPTLTATPTAIPQLTQDAVLFPGPGNSGYTKLADLPTGETVTLFGQFGDFVKIKAQGGQEGYVFRSAITDLPVSLPTLSTADVPWQDMDLRYNFVGDGGIVTKDKITIADINGNGTNVGNGSFSLVSAFRIRMSMRLEKKSGEYASVLLMGTPPVTQGDWWRGLIRLDIGANQQNKLQLCIIDGTSDQCNYSTFLEIPTDQPFTVLFDDPQGKVMHILDQNGQEALKVDIPQQVGLDLPDGLFPTHAVWLGAWVNPQAILNIDTFLVEEAPSGKATLDDIPDLVKWVDDYVHGYGDKVSVSGVEMDSQQLTAAIRQDSADFTQIKTINEKDTSVLVINGIPLAVQYSGEAWRKITGRDLADALKIDLAMPGLYSDISDPANRDILNNANMLTLTNDLLMNVVFKNFTAEDWRRVLDHWDTIQAEFNSGTFPADYPYYWDQTDPVLLYAQAHHMKVRAQTLLCSGDCIPDSIYNGNFSQDEIKKILEFTTSVTVLRNKGKVDEWTVENEQVIADLNKNGNEKYGFWVRELGLVDTTELVARTVKKLDPESKLIVVEAFLVEDQVGTQEPEFRQAFFAYLDELQKRGVPLDGVDIENGVWVYNPPKADFEQQFLEQITARGLYLSAPETIVVLTPDRLPFWYEPVVKTTIVTDPLKSQAEVFSQITQIYLEVGAKSIGFGDVGDKWSWMNYSGATDANPSLFDDDARPKQAYYAVMKVLYDHLP</sequence>
<accession>A0A644XBG1</accession>